<feature type="region of interest" description="Disordered" evidence="1">
    <location>
        <begin position="82"/>
        <end position="149"/>
    </location>
</feature>
<dbReference type="AlphaFoldDB" id="A0A074JUL1"/>
<name>A0A074JUL1_9RHOB</name>
<organism evidence="4 5">
    <name type="scientific">Thioclava pacifica DSM 10166</name>
    <dbReference type="NCBI Taxonomy" id="1353537"/>
    <lineage>
        <taxon>Bacteria</taxon>
        <taxon>Pseudomonadati</taxon>
        <taxon>Pseudomonadota</taxon>
        <taxon>Alphaproteobacteria</taxon>
        <taxon>Rhodobacterales</taxon>
        <taxon>Paracoccaceae</taxon>
        <taxon>Thioclava</taxon>
    </lineage>
</organism>
<dbReference type="Gene3D" id="1.10.238.10">
    <property type="entry name" value="EF-hand"/>
    <property type="match status" value="2"/>
</dbReference>
<dbReference type="Proteomes" id="UP000027432">
    <property type="component" value="Unassembled WGS sequence"/>
</dbReference>
<dbReference type="STRING" id="1353537.TP2_08865"/>
<comment type="caution">
    <text evidence="4">The sequence shown here is derived from an EMBL/GenBank/DDBJ whole genome shotgun (WGS) entry which is preliminary data.</text>
</comment>
<reference evidence="4 5" key="1">
    <citation type="submission" date="2013-07" db="EMBL/GenBank/DDBJ databases">
        <title>Thioclava pacifica DSM 10166 Genome Sequencing.</title>
        <authorList>
            <person name="Lai Q."/>
            <person name="Shao Z."/>
        </authorList>
    </citation>
    <scope>NUCLEOTIDE SEQUENCE [LARGE SCALE GENOMIC DNA]</scope>
    <source>
        <strain evidence="4 5">DSM 10166</strain>
    </source>
</reference>
<dbReference type="InterPro" id="IPR011992">
    <property type="entry name" value="EF-hand-dom_pair"/>
</dbReference>
<keyword evidence="5" id="KW-1185">Reference proteome</keyword>
<dbReference type="InterPro" id="IPR018247">
    <property type="entry name" value="EF_Hand_1_Ca_BS"/>
</dbReference>
<evidence type="ECO:0000256" key="1">
    <source>
        <dbReference type="SAM" id="MobiDB-lite"/>
    </source>
</evidence>
<feature type="signal peptide" evidence="2">
    <location>
        <begin position="1"/>
        <end position="20"/>
    </location>
</feature>
<keyword evidence="2" id="KW-0732">Signal</keyword>
<dbReference type="GO" id="GO:0005509">
    <property type="term" value="F:calcium ion binding"/>
    <property type="evidence" value="ECO:0007669"/>
    <property type="project" value="InterPro"/>
</dbReference>
<dbReference type="InterPro" id="IPR002048">
    <property type="entry name" value="EF_hand_dom"/>
</dbReference>
<evidence type="ECO:0000313" key="4">
    <source>
        <dbReference type="EMBL" id="KEO53042.1"/>
    </source>
</evidence>
<feature type="domain" description="EF-hand" evidence="3">
    <location>
        <begin position="154"/>
        <end position="189"/>
    </location>
</feature>
<accession>A0A074JUL1</accession>
<protein>
    <recommendedName>
        <fullName evidence="3">EF-hand domain-containing protein</fullName>
    </recommendedName>
</protein>
<feature type="compositionally biased region" description="Gly residues" evidence="1">
    <location>
        <begin position="98"/>
        <end position="147"/>
    </location>
</feature>
<sequence>MKFLAPLAAAMALAAGPLFAQDAPVPGVEFMAQWDLNGDGKVTLEEARERRGDIFTMFDQNEDDKYSADEIAMIDEHKELEREAGKGPGHQLPEGMQAGQGQGMGQGPGKGMGPGQGPGKGGMGPGKGMGQGMGQGPGQGRGLGPGGNAASIAGFDAPAAEGLMIFDTNGDGVISRQEFVAGTDLWFRMRDRNGDGAITEADFGPGN</sequence>
<feature type="chain" id="PRO_5001695130" description="EF-hand domain-containing protein" evidence="2">
    <location>
        <begin position="21"/>
        <end position="207"/>
    </location>
</feature>
<evidence type="ECO:0000259" key="3">
    <source>
        <dbReference type="PROSITE" id="PS50222"/>
    </source>
</evidence>
<proteinExistence type="predicted"/>
<dbReference type="EMBL" id="AUND01000023">
    <property type="protein sequence ID" value="KEO53042.1"/>
    <property type="molecule type" value="Genomic_DNA"/>
</dbReference>
<dbReference type="SUPFAM" id="SSF47473">
    <property type="entry name" value="EF-hand"/>
    <property type="match status" value="1"/>
</dbReference>
<dbReference type="RefSeq" id="WP_038077405.1">
    <property type="nucleotide sequence ID" value="NZ_AUND01000023.1"/>
</dbReference>
<evidence type="ECO:0000256" key="2">
    <source>
        <dbReference type="SAM" id="SignalP"/>
    </source>
</evidence>
<dbReference type="eggNOG" id="ENOG50330TQ">
    <property type="taxonomic scope" value="Bacteria"/>
</dbReference>
<dbReference type="PROSITE" id="PS50222">
    <property type="entry name" value="EF_HAND_2"/>
    <property type="match status" value="1"/>
</dbReference>
<evidence type="ECO:0000313" key="5">
    <source>
        <dbReference type="Proteomes" id="UP000027432"/>
    </source>
</evidence>
<dbReference type="PROSITE" id="PS00018">
    <property type="entry name" value="EF_HAND_1"/>
    <property type="match status" value="2"/>
</dbReference>
<dbReference type="Pfam" id="PF13202">
    <property type="entry name" value="EF-hand_5"/>
    <property type="match status" value="3"/>
</dbReference>
<gene>
    <name evidence="4" type="ORF">TP2_08865</name>
</gene>